<dbReference type="EMBL" id="MT141941">
    <property type="protein sequence ID" value="QJA72313.1"/>
    <property type="molecule type" value="Genomic_DNA"/>
</dbReference>
<dbReference type="AlphaFoldDB" id="A0A6M3JQU2"/>
<protein>
    <submittedName>
        <fullName evidence="1">Uncharacterized protein</fullName>
    </submittedName>
</protein>
<accession>A0A6M3JQU2</accession>
<sequence length="275" mass="28079">MNNLTEQLQIDNILNQTSGVTAAVYGYPAYDMADYDRADFVIHAFGLSPGTATGAVNIVQAAVYTATAATSTALTAISSATAVFGSTLTSVLGIVGAQRLTVTFNTASTGTTYSINGKQFTVQSTQSVSSYESLGNTATVAGVISDATYASSLAAIINDATATFSSWFEAATEKPVGASVLSSAAAYVYPKTPGSRTLSATGNYTAAQGVLVSGDFVAHIGVPAEKMVGARYITIACHSSGLKVPFSVELIRSKGRYDPPGNAGMAVNVNLGSTS</sequence>
<proteinExistence type="predicted"/>
<organism evidence="1">
    <name type="scientific">viral metagenome</name>
    <dbReference type="NCBI Taxonomy" id="1070528"/>
    <lineage>
        <taxon>unclassified sequences</taxon>
        <taxon>metagenomes</taxon>
        <taxon>organismal metagenomes</taxon>
    </lineage>
</organism>
<evidence type="ECO:0000313" key="1">
    <source>
        <dbReference type="EMBL" id="QJA72313.1"/>
    </source>
</evidence>
<gene>
    <name evidence="1" type="ORF">MM415A02806_0006</name>
</gene>
<reference evidence="1" key="1">
    <citation type="submission" date="2020-03" db="EMBL/GenBank/DDBJ databases">
        <title>The deep terrestrial virosphere.</title>
        <authorList>
            <person name="Holmfeldt K."/>
            <person name="Nilsson E."/>
            <person name="Simone D."/>
            <person name="Lopez-Fernandez M."/>
            <person name="Wu X."/>
            <person name="de Brujin I."/>
            <person name="Lundin D."/>
            <person name="Andersson A."/>
            <person name="Bertilsson S."/>
            <person name="Dopson M."/>
        </authorList>
    </citation>
    <scope>NUCLEOTIDE SEQUENCE</scope>
    <source>
        <strain evidence="1">MM415A02806</strain>
    </source>
</reference>
<name>A0A6M3JQU2_9ZZZZ</name>